<keyword evidence="3 5" id="KW-0863">Zinc-finger</keyword>
<dbReference type="SMART" id="SM00356">
    <property type="entry name" value="ZnF_C3H1"/>
    <property type="match status" value="2"/>
</dbReference>
<evidence type="ECO:0000256" key="1">
    <source>
        <dbReference type="ARBA" id="ARBA00022723"/>
    </source>
</evidence>
<feature type="domain" description="C3H1-type" evidence="7">
    <location>
        <begin position="254"/>
        <end position="282"/>
    </location>
</feature>
<feature type="zinc finger region" description="C3H1-type" evidence="5">
    <location>
        <begin position="254"/>
        <end position="282"/>
    </location>
</feature>
<comment type="caution">
    <text evidence="8">The sequence shown here is derived from an EMBL/GenBank/DDBJ whole genome shotgun (WGS) entry which is preliminary data.</text>
</comment>
<keyword evidence="2" id="KW-0677">Repeat</keyword>
<keyword evidence="9" id="KW-1185">Reference proteome</keyword>
<dbReference type="InterPro" id="IPR036855">
    <property type="entry name" value="Znf_CCCH_sf"/>
</dbReference>
<evidence type="ECO:0000313" key="9">
    <source>
        <dbReference type="Proteomes" id="UP001303046"/>
    </source>
</evidence>
<feature type="region of interest" description="Disordered" evidence="6">
    <location>
        <begin position="342"/>
        <end position="390"/>
    </location>
</feature>
<name>A0ABR1E2C5_NECAM</name>
<dbReference type="InterPro" id="IPR045877">
    <property type="entry name" value="ZFP36-like"/>
</dbReference>
<feature type="zinc finger region" description="C3H1-type" evidence="5">
    <location>
        <begin position="216"/>
        <end position="244"/>
    </location>
</feature>
<evidence type="ECO:0000256" key="5">
    <source>
        <dbReference type="PROSITE-ProRule" id="PRU00723"/>
    </source>
</evidence>
<feature type="compositionally biased region" description="Low complexity" evidence="6">
    <location>
        <begin position="345"/>
        <end position="369"/>
    </location>
</feature>
<dbReference type="PROSITE" id="PS50103">
    <property type="entry name" value="ZF_C3H1"/>
    <property type="match status" value="2"/>
</dbReference>
<dbReference type="EMBL" id="JAVFWL010000005">
    <property type="protein sequence ID" value="KAK6756678.1"/>
    <property type="molecule type" value="Genomic_DNA"/>
</dbReference>
<dbReference type="SUPFAM" id="SSF90229">
    <property type="entry name" value="CCCH zinc finger"/>
    <property type="match status" value="2"/>
</dbReference>
<dbReference type="Gene3D" id="4.10.1000.10">
    <property type="entry name" value="Zinc finger, CCCH-type"/>
    <property type="match status" value="2"/>
</dbReference>
<accession>A0ABR1E2C5</accession>
<organism evidence="8 9">
    <name type="scientific">Necator americanus</name>
    <name type="common">Human hookworm</name>
    <dbReference type="NCBI Taxonomy" id="51031"/>
    <lineage>
        <taxon>Eukaryota</taxon>
        <taxon>Metazoa</taxon>
        <taxon>Ecdysozoa</taxon>
        <taxon>Nematoda</taxon>
        <taxon>Chromadorea</taxon>
        <taxon>Rhabditida</taxon>
        <taxon>Rhabditina</taxon>
        <taxon>Rhabditomorpha</taxon>
        <taxon>Strongyloidea</taxon>
        <taxon>Ancylostomatidae</taxon>
        <taxon>Bunostominae</taxon>
        <taxon>Necator</taxon>
    </lineage>
</organism>
<dbReference type="Proteomes" id="UP001303046">
    <property type="component" value="Unassembled WGS sequence"/>
</dbReference>
<dbReference type="PANTHER" id="PTHR12547:SF185">
    <property type="entry name" value="C3H1-TYPE DOMAIN-CONTAINING PROTEIN"/>
    <property type="match status" value="1"/>
</dbReference>
<evidence type="ECO:0000256" key="6">
    <source>
        <dbReference type="SAM" id="MobiDB-lite"/>
    </source>
</evidence>
<dbReference type="InterPro" id="IPR000571">
    <property type="entry name" value="Znf_CCCH"/>
</dbReference>
<proteinExistence type="predicted"/>
<protein>
    <recommendedName>
        <fullName evidence="7">C3H1-type domain-containing protein</fullName>
    </recommendedName>
</protein>
<evidence type="ECO:0000256" key="4">
    <source>
        <dbReference type="ARBA" id="ARBA00022833"/>
    </source>
</evidence>
<evidence type="ECO:0000256" key="3">
    <source>
        <dbReference type="ARBA" id="ARBA00022771"/>
    </source>
</evidence>
<evidence type="ECO:0000259" key="7">
    <source>
        <dbReference type="PROSITE" id="PS50103"/>
    </source>
</evidence>
<evidence type="ECO:0000313" key="8">
    <source>
        <dbReference type="EMBL" id="KAK6756678.1"/>
    </source>
</evidence>
<dbReference type="PANTHER" id="PTHR12547">
    <property type="entry name" value="CCCH ZINC FINGER/TIS11-RELATED"/>
    <property type="match status" value="1"/>
</dbReference>
<dbReference type="Pfam" id="PF00642">
    <property type="entry name" value="zf-CCCH"/>
    <property type="match status" value="2"/>
</dbReference>
<keyword evidence="1 5" id="KW-0479">Metal-binding</keyword>
<sequence>MQAGFTNTRLAHALTDSMTCGGYPMCHVAIRRQFFTSCISSSLHSFPQLTEKMLDSLGGRQQSSPWFDNLSSAVNSNSSVSSGSPPSLSSHLGNSDVLSRPSWLFSSQPIPDSLSTPTEALSSLLDTFSSPVSDSCGGFPIGQITGPSYKQMATSNRFAQPSRRAFGMMSSHYETSNSLGAPGTPINGNAITPANLNSMMGIVTPPNAPPPKNPKLYKTELCRSWMDHGRCNYGERCQYAHGEQEKRPIPRHPKYKTEACQSYHQSGYCPYGPRCHFIHSETDLLSNLQTPPSSSMRTNPNAFIPPVCSQQLSSSFGAHLGQTMTGQGNTLIGTPMLQRISSLPGYGSTGESTAGSSSADSGSDSPNGSFSPGLDLDENGSFGTGFMAPLPVNQRNMNQQLPNSLSYDLSRTSTDPMMNGLIGDIMSLTFDEKWERAPGRLPVFAQLSNAQ</sequence>
<reference evidence="8 9" key="1">
    <citation type="submission" date="2023-08" db="EMBL/GenBank/DDBJ databases">
        <title>A Necator americanus chromosomal reference genome.</title>
        <authorList>
            <person name="Ilik V."/>
            <person name="Petrzelkova K.J."/>
            <person name="Pardy F."/>
            <person name="Fuh T."/>
            <person name="Niatou-Singa F.S."/>
            <person name="Gouil Q."/>
            <person name="Baker L."/>
            <person name="Ritchie M.E."/>
            <person name="Jex A.R."/>
            <person name="Gazzola D."/>
            <person name="Li H."/>
            <person name="Toshio Fujiwara R."/>
            <person name="Zhan B."/>
            <person name="Aroian R.V."/>
            <person name="Pafco B."/>
            <person name="Schwarz E.M."/>
        </authorList>
    </citation>
    <scope>NUCLEOTIDE SEQUENCE [LARGE SCALE GENOMIC DNA]</scope>
    <source>
        <strain evidence="8 9">Aroian</strain>
        <tissue evidence="8">Whole animal</tissue>
    </source>
</reference>
<keyword evidence="4 5" id="KW-0862">Zinc</keyword>
<evidence type="ECO:0000256" key="2">
    <source>
        <dbReference type="ARBA" id="ARBA00022737"/>
    </source>
</evidence>
<feature type="domain" description="C3H1-type" evidence="7">
    <location>
        <begin position="216"/>
        <end position="244"/>
    </location>
</feature>
<gene>
    <name evidence="8" type="primary">Necator_chrV.g19649</name>
    <name evidence="8" type="ORF">RB195_014857</name>
</gene>